<evidence type="ECO:0000313" key="8">
    <source>
        <dbReference type="EMBL" id="VAW74320.1"/>
    </source>
</evidence>
<dbReference type="SUPFAM" id="SSF102735">
    <property type="entry name" value="Trigger factor ribosome-binding domain"/>
    <property type="match status" value="1"/>
</dbReference>
<dbReference type="GO" id="GO:0043335">
    <property type="term" value="P:protein unfolding"/>
    <property type="evidence" value="ECO:0007669"/>
    <property type="project" value="TreeGrafter"/>
</dbReference>
<dbReference type="InterPro" id="IPR008881">
    <property type="entry name" value="Trigger_fac_ribosome-bd_bac"/>
</dbReference>
<dbReference type="FunFam" id="3.10.50.40:FF:000001">
    <property type="entry name" value="Trigger factor"/>
    <property type="match status" value="1"/>
</dbReference>
<dbReference type="PROSITE" id="PS50059">
    <property type="entry name" value="FKBP_PPIASE"/>
    <property type="match status" value="1"/>
</dbReference>
<dbReference type="InterPro" id="IPR001179">
    <property type="entry name" value="PPIase_FKBP_dom"/>
</dbReference>
<dbReference type="GO" id="GO:0051301">
    <property type="term" value="P:cell division"/>
    <property type="evidence" value="ECO:0007669"/>
    <property type="project" value="UniProtKB-KW"/>
</dbReference>
<dbReference type="Pfam" id="PF00254">
    <property type="entry name" value="FKBP_C"/>
    <property type="match status" value="1"/>
</dbReference>
<dbReference type="GO" id="GO:0044183">
    <property type="term" value="F:protein folding chaperone"/>
    <property type="evidence" value="ECO:0007669"/>
    <property type="project" value="TreeGrafter"/>
</dbReference>
<dbReference type="PANTHER" id="PTHR30560">
    <property type="entry name" value="TRIGGER FACTOR CHAPERONE AND PEPTIDYL-PROLYL CIS/TRANS ISOMERASE"/>
    <property type="match status" value="1"/>
</dbReference>
<keyword evidence="6 8" id="KW-0413">Isomerase</keyword>
<dbReference type="SUPFAM" id="SSF109998">
    <property type="entry name" value="Triger factor/SurA peptide-binding domain-like"/>
    <property type="match status" value="1"/>
</dbReference>
<proteinExistence type="inferred from homology"/>
<evidence type="ECO:0000256" key="4">
    <source>
        <dbReference type="ARBA" id="ARBA00023110"/>
    </source>
</evidence>
<dbReference type="Pfam" id="PF05698">
    <property type="entry name" value="Trigger_C"/>
    <property type="match status" value="1"/>
</dbReference>
<dbReference type="InterPro" id="IPR037041">
    <property type="entry name" value="Trigger_fac_C_sf"/>
</dbReference>
<gene>
    <name evidence="8" type="ORF">MNBD_GAMMA12-111</name>
</gene>
<keyword evidence="8" id="KW-0131">Cell cycle</keyword>
<dbReference type="Pfam" id="PF05697">
    <property type="entry name" value="Trigger_N"/>
    <property type="match status" value="1"/>
</dbReference>
<dbReference type="InterPro" id="IPR027304">
    <property type="entry name" value="Trigger_fact/SurA_dom_sf"/>
</dbReference>
<dbReference type="Gene3D" id="1.10.3120.10">
    <property type="entry name" value="Trigger factor, C-terminal domain"/>
    <property type="match status" value="1"/>
</dbReference>
<dbReference type="EC" id="5.2.1.8" evidence="3"/>
<comment type="catalytic activity">
    <reaction evidence="1">
        <text>[protein]-peptidylproline (omega=180) = [protein]-peptidylproline (omega=0)</text>
        <dbReference type="Rhea" id="RHEA:16237"/>
        <dbReference type="Rhea" id="RHEA-COMP:10747"/>
        <dbReference type="Rhea" id="RHEA-COMP:10748"/>
        <dbReference type="ChEBI" id="CHEBI:83833"/>
        <dbReference type="ChEBI" id="CHEBI:83834"/>
        <dbReference type="EC" id="5.2.1.8"/>
    </reaction>
</comment>
<dbReference type="AlphaFoldDB" id="A0A3B0YBX9"/>
<protein>
    <recommendedName>
        <fullName evidence="3">peptidylprolyl isomerase</fullName>
        <ecNumber evidence="3">5.2.1.8</ecNumber>
    </recommendedName>
</protein>
<evidence type="ECO:0000256" key="5">
    <source>
        <dbReference type="ARBA" id="ARBA00023186"/>
    </source>
</evidence>
<dbReference type="Gene3D" id="3.10.50.40">
    <property type="match status" value="1"/>
</dbReference>
<evidence type="ECO:0000256" key="2">
    <source>
        <dbReference type="ARBA" id="ARBA00005464"/>
    </source>
</evidence>
<dbReference type="EMBL" id="UOFL01000058">
    <property type="protein sequence ID" value="VAW74320.1"/>
    <property type="molecule type" value="Genomic_DNA"/>
</dbReference>
<dbReference type="InterPro" id="IPR036611">
    <property type="entry name" value="Trigger_fac_ribosome-bd_sf"/>
</dbReference>
<dbReference type="Gene3D" id="3.30.70.1050">
    <property type="entry name" value="Trigger factor ribosome-binding domain"/>
    <property type="match status" value="1"/>
</dbReference>
<dbReference type="GO" id="GO:0051083">
    <property type="term" value="P:'de novo' cotranslational protein folding"/>
    <property type="evidence" value="ECO:0007669"/>
    <property type="project" value="TreeGrafter"/>
</dbReference>
<evidence type="ECO:0000256" key="3">
    <source>
        <dbReference type="ARBA" id="ARBA00013194"/>
    </source>
</evidence>
<dbReference type="HAMAP" id="MF_00303">
    <property type="entry name" value="Trigger_factor_Tig"/>
    <property type="match status" value="1"/>
</dbReference>
<accession>A0A3B0YBX9</accession>
<dbReference type="InterPro" id="IPR046357">
    <property type="entry name" value="PPIase_dom_sf"/>
</dbReference>
<dbReference type="SUPFAM" id="SSF54534">
    <property type="entry name" value="FKBP-like"/>
    <property type="match status" value="1"/>
</dbReference>
<evidence type="ECO:0000256" key="6">
    <source>
        <dbReference type="ARBA" id="ARBA00023235"/>
    </source>
</evidence>
<evidence type="ECO:0000259" key="7">
    <source>
        <dbReference type="PROSITE" id="PS50059"/>
    </source>
</evidence>
<dbReference type="InterPro" id="IPR005215">
    <property type="entry name" value="Trig_fac"/>
</dbReference>
<dbReference type="GO" id="GO:0003755">
    <property type="term" value="F:peptidyl-prolyl cis-trans isomerase activity"/>
    <property type="evidence" value="ECO:0007669"/>
    <property type="project" value="UniProtKB-KW"/>
</dbReference>
<reference evidence="8" key="1">
    <citation type="submission" date="2018-06" db="EMBL/GenBank/DDBJ databases">
        <authorList>
            <person name="Zhirakovskaya E."/>
        </authorList>
    </citation>
    <scope>NUCLEOTIDE SEQUENCE</scope>
</reference>
<dbReference type="PIRSF" id="PIRSF003095">
    <property type="entry name" value="Trigger_factor"/>
    <property type="match status" value="1"/>
</dbReference>
<keyword evidence="5" id="KW-0143">Chaperone</keyword>
<dbReference type="PANTHER" id="PTHR30560:SF3">
    <property type="entry name" value="TRIGGER FACTOR-LIKE PROTEIN TIG, CHLOROPLASTIC"/>
    <property type="match status" value="1"/>
</dbReference>
<dbReference type="NCBIfam" id="TIGR00115">
    <property type="entry name" value="tig"/>
    <property type="match status" value="1"/>
</dbReference>
<organism evidence="8">
    <name type="scientific">hydrothermal vent metagenome</name>
    <dbReference type="NCBI Taxonomy" id="652676"/>
    <lineage>
        <taxon>unclassified sequences</taxon>
        <taxon>metagenomes</taxon>
        <taxon>ecological metagenomes</taxon>
    </lineage>
</organism>
<dbReference type="InterPro" id="IPR008880">
    <property type="entry name" value="Trigger_fac_C"/>
</dbReference>
<keyword evidence="4" id="KW-0697">Rotamase</keyword>
<feature type="domain" description="PPIase FKBP-type" evidence="7">
    <location>
        <begin position="161"/>
        <end position="221"/>
    </location>
</feature>
<keyword evidence="8" id="KW-0132">Cell division</keyword>
<sequence length="428" mass="48369">MQVSVEITGGLQRKLTVQVPSDEIEQEVSSRLNSLKSRVNLKGFRKGKVPFDVVKQHYDGSVRQEVLENTMRQTWQEAVVQEKLRPAGNPQFSPQQAESGKEFEYSVTFEVYPDIEFGSLEGVEIEKPVSEVLDLDIEKVVEKIRVQRVTWNEVDRAAKEEDQVVLNFVGKIDGEAFEGGAAENHPLVLGSKTMIPGFEEQLTGVKVGESRNVEVSFPDDYAKAELAGKPAIFEITVQSVNEPALPEINEEFVKSFGVASGDIAELRSDICKNMQSELDQKLRETAKNNILDVLIEKNELELPQTLIEKEIVALRSQYSQNMPDIKESDLPAELLETEARKRVKLGLLMSEIVQQEKIEVNEDRLSRVLERLAESYEDSAAMIQQYRNDENAMRSIEALALEEAVVEYLLEKVTVTEKMMTFDEVMNP</sequence>
<dbReference type="GO" id="GO:0015031">
    <property type="term" value="P:protein transport"/>
    <property type="evidence" value="ECO:0007669"/>
    <property type="project" value="InterPro"/>
</dbReference>
<name>A0A3B0YBX9_9ZZZZ</name>
<evidence type="ECO:0000256" key="1">
    <source>
        <dbReference type="ARBA" id="ARBA00000971"/>
    </source>
</evidence>
<dbReference type="GO" id="GO:0043022">
    <property type="term" value="F:ribosome binding"/>
    <property type="evidence" value="ECO:0007669"/>
    <property type="project" value="TreeGrafter"/>
</dbReference>
<comment type="similarity">
    <text evidence="2">Belongs to the FKBP-type PPIase family. Tig subfamily.</text>
</comment>